<sequence length="248" mass="26450">MFVYFCWKTVAFSANTDEFFGSALCCVRCCQGPVRSSAVLCVGCGAAKSLVHSSAALCVGFGAAKGRCVLQQRSVLRAVLPRPGAFLSSALCWVRCCQVPGAFFSSTLCWVRCCQGPVRSSAALCVGCGAKGRCVLQQRSVLGAVLPRPWCVLQQRSVLGAVLPRPWCVLQQRSVLGAVLPRPGAFFSSALCWVRCCQDPVRSSAALCVGCGAKARCVLQQRSVLGAVPRPWCVLQQRSVLGAVPRSW</sequence>
<evidence type="ECO:0000313" key="2">
    <source>
        <dbReference type="Proteomes" id="UP001066276"/>
    </source>
</evidence>
<comment type="caution">
    <text evidence="1">The sequence shown here is derived from an EMBL/GenBank/DDBJ whole genome shotgun (WGS) entry which is preliminary data.</text>
</comment>
<reference evidence="1" key="1">
    <citation type="journal article" date="2022" name="bioRxiv">
        <title>Sequencing and chromosome-scale assembly of the giantPleurodeles waltlgenome.</title>
        <authorList>
            <person name="Brown T."/>
            <person name="Elewa A."/>
            <person name="Iarovenko S."/>
            <person name="Subramanian E."/>
            <person name="Araus A.J."/>
            <person name="Petzold A."/>
            <person name="Susuki M."/>
            <person name="Suzuki K.-i.T."/>
            <person name="Hayashi T."/>
            <person name="Toyoda A."/>
            <person name="Oliveira C."/>
            <person name="Osipova E."/>
            <person name="Leigh N.D."/>
            <person name="Simon A."/>
            <person name="Yun M.H."/>
        </authorList>
    </citation>
    <scope>NUCLEOTIDE SEQUENCE</scope>
    <source>
        <strain evidence="1">20211129_DDA</strain>
        <tissue evidence="1">Liver</tissue>
    </source>
</reference>
<gene>
    <name evidence="1" type="ORF">NDU88_000793</name>
</gene>
<accession>A0AAV7UV31</accession>
<evidence type="ECO:0000313" key="1">
    <source>
        <dbReference type="EMBL" id="KAJ1191477.1"/>
    </source>
</evidence>
<proteinExistence type="predicted"/>
<dbReference type="EMBL" id="JANPWB010000004">
    <property type="protein sequence ID" value="KAJ1191477.1"/>
    <property type="molecule type" value="Genomic_DNA"/>
</dbReference>
<dbReference type="AlphaFoldDB" id="A0AAV7UV31"/>
<dbReference type="Proteomes" id="UP001066276">
    <property type="component" value="Chromosome 2_2"/>
</dbReference>
<keyword evidence="2" id="KW-1185">Reference proteome</keyword>
<name>A0AAV7UV31_PLEWA</name>
<organism evidence="1 2">
    <name type="scientific">Pleurodeles waltl</name>
    <name type="common">Iberian ribbed newt</name>
    <dbReference type="NCBI Taxonomy" id="8319"/>
    <lineage>
        <taxon>Eukaryota</taxon>
        <taxon>Metazoa</taxon>
        <taxon>Chordata</taxon>
        <taxon>Craniata</taxon>
        <taxon>Vertebrata</taxon>
        <taxon>Euteleostomi</taxon>
        <taxon>Amphibia</taxon>
        <taxon>Batrachia</taxon>
        <taxon>Caudata</taxon>
        <taxon>Salamandroidea</taxon>
        <taxon>Salamandridae</taxon>
        <taxon>Pleurodelinae</taxon>
        <taxon>Pleurodeles</taxon>
    </lineage>
</organism>
<protein>
    <submittedName>
        <fullName evidence="1">Uncharacterized protein</fullName>
    </submittedName>
</protein>